<protein>
    <submittedName>
        <fullName evidence="3">Pimeloyl-ACP methyl ester carboxylesterase</fullName>
    </submittedName>
</protein>
<dbReference type="RefSeq" id="WP_183440451.1">
    <property type="nucleotide sequence ID" value="NZ_JACHXD010000003.1"/>
</dbReference>
<feature type="transmembrane region" description="Helical" evidence="1">
    <location>
        <begin position="35"/>
        <end position="53"/>
    </location>
</feature>
<name>A0A7W5FTU8_9BURK</name>
<keyword evidence="1" id="KW-0812">Transmembrane</keyword>
<dbReference type="AlphaFoldDB" id="A0A7W5FTU8"/>
<evidence type="ECO:0000259" key="2">
    <source>
        <dbReference type="Pfam" id="PF00561"/>
    </source>
</evidence>
<dbReference type="PANTHER" id="PTHR37946">
    <property type="entry name" value="SLL1969 PROTEIN"/>
    <property type="match status" value="1"/>
</dbReference>
<dbReference type="EMBL" id="JACHXD010000003">
    <property type="protein sequence ID" value="MBB3118553.1"/>
    <property type="molecule type" value="Genomic_DNA"/>
</dbReference>
<evidence type="ECO:0000313" key="4">
    <source>
        <dbReference type="Proteomes" id="UP000541535"/>
    </source>
</evidence>
<dbReference type="Proteomes" id="UP000541535">
    <property type="component" value="Unassembled WGS sequence"/>
</dbReference>
<keyword evidence="4" id="KW-1185">Reference proteome</keyword>
<keyword evidence="1" id="KW-0472">Membrane</keyword>
<evidence type="ECO:0000256" key="1">
    <source>
        <dbReference type="SAM" id="Phobius"/>
    </source>
</evidence>
<reference evidence="3 4" key="1">
    <citation type="submission" date="2020-08" db="EMBL/GenBank/DDBJ databases">
        <title>Genomic Encyclopedia of Type Strains, Phase III (KMG-III): the genomes of soil and plant-associated and newly described type strains.</title>
        <authorList>
            <person name="Whitman W."/>
        </authorList>
    </citation>
    <scope>NUCLEOTIDE SEQUENCE [LARGE SCALE GENOMIC DNA]</scope>
    <source>
        <strain evidence="3 4">CECT 8897</strain>
    </source>
</reference>
<dbReference type="PANTHER" id="PTHR37946:SF1">
    <property type="entry name" value="SLL1969 PROTEIN"/>
    <property type="match status" value="1"/>
</dbReference>
<dbReference type="SUPFAM" id="SSF53474">
    <property type="entry name" value="alpha/beta-Hydrolases"/>
    <property type="match status" value="1"/>
</dbReference>
<dbReference type="Gene3D" id="3.40.50.1820">
    <property type="entry name" value="alpha/beta hydrolase"/>
    <property type="match status" value="1"/>
</dbReference>
<dbReference type="Pfam" id="PF00561">
    <property type="entry name" value="Abhydrolase_1"/>
    <property type="match status" value="1"/>
</dbReference>
<comment type="caution">
    <text evidence="3">The sequence shown here is derived from an EMBL/GenBank/DDBJ whole genome shotgun (WGS) entry which is preliminary data.</text>
</comment>
<accession>A0A7W5FTU8</accession>
<evidence type="ECO:0000313" key="3">
    <source>
        <dbReference type="EMBL" id="MBB3118553.1"/>
    </source>
</evidence>
<sequence length="313" mass="33827">MVRRILTVIMGLQLLALLLFWYLAAQVFALDVALLAALLGVLLLRMAITASNFRLSHRARSPLPAQHRLDWTGRARLFFEEYGATMLASSWTMLRHRPQMHIASQPCALPVLLVHGYGCNGGYWTQLADVLRRERVSHLALDLEPVAADIEDFVPLLEDAAQRLLQASGAPRLVVVAHSMGGLVTRAWLRQHGAARVARVVTLGTPHHGTALATLGVGSNARQMRRGSEWLARLAGGEDAARRALFTSIWSHHDNIIAPQDSSQLPGARNIEFGGIGHVALGRHPQVQCRVLAEILAASGAAAGASGSPAALH</sequence>
<feature type="domain" description="AB hydrolase-1" evidence="2">
    <location>
        <begin position="110"/>
        <end position="213"/>
    </location>
</feature>
<organism evidence="3 4">
    <name type="scientific">Pseudoduganella violacea</name>
    <dbReference type="NCBI Taxonomy" id="1715466"/>
    <lineage>
        <taxon>Bacteria</taxon>
        <taxon>Pseudomonadati</taxon>
        <taxon>Pseudomonadota</taxon>
        <taxon>Betaproteobacteria</taxon>
        <taxon>Burkholderiales</taxon>
        <taxon>Oxalobacteraceae</taxon>
        <taxon>Telluria group</taxon>
        <taxon>Pseudoduganella</taxon>
    </lineage>
</organism>
<proteinExistence type="predicted"/>
<gene>
    <name evidence="3" type="ORF">FHS03_001584</name>
</gene>
<dbReference type="InterPro" id="IPR029058">
    <property type="entry name" value="AB_hydrolase_fold"/>
</dbReference>
<keyword evidence="1" id="KW-1133">Transmembrane helix</keyword>
<dbReference type="InterPro" id="IPR000073">
    <property type="entry name" value="AB_hydrolase_1"/>
</dbReference>